<dbReference type="AlphaFoldDB" id="A0AAV4FVW5"/>
<dbReference type="Proteomes" id="UP000762676">
    <property type="component" value="Unassembled WGS sequence"/>
</dbReference>
<name>A0AAV4FVW5_9GAST</name>
<comment type="caution">
    <text evidence="1">The sequence shown here is derived from an EMBL/GenBank/DDBJ whole genome shotgun (WGS) entry which is preliminary data.</text>
</comment>
<dbReference type="EMBL" id="BMAT01011642">
    <property type="protein sequence ID" value="GFR76445.1"/>
    <property type="molecule type" value="Genomic_DNA"/>
</dbReference>
<evidence type="ECO:0000313" key="1">
    <source>
        <dbReference type="EMBL" id="GFR76445.1"/>
    </source>
</evidence>
<sequence length="117" mass="13251">MDGSRKLGGRTGRNKRQRIQFNVHAMFEPNQACLHCGNILRSPVVYSIHSTMTVTHETSSHGSRCAWLTRVATHAKTSRQVEGSTHCLSVCLADNKKRPRYTTYFSVEQKKKSTVRC</sequence>
<reference evidence="1 2" key="1">
    <citation type="journal article" date="2021" name="Elife">
        <title>Chloroplast acquisition without the gene transfer in kleptoplastic sea slugs, Plakobranchus ocellatus.</title>
        <authorList>
            <person name="Maeda T."/>
            <person name="Takahashi S."/>
            <person name="Yoshida T."/>
            <person name="Shimamura S."/>
            <person name="Takaki Y."/>
            <person name="Nagai Y."/>
            <person name="Toyoda A."/>
            <person name="Suzuki Y."/>
            <person name="Arimoto A."/>
            <person name="Ishii H."/>
            <person name="Satoh N."/>
            <person name="Nishiyama T."/>
            <person name="Hasebe M."/>
            <person name="Maruyama T."/>
            <person name="Minagawa J."/>
            <person name="Obokata J."/>
            <person name="Shigenobu S."/>
        </authorList>
    </citation>
    <scope>NUCLEOTIDE SEQUENCE [LARGE SCALE GENOMIC DNA]</scope>
</reference>
<proteinExistence type="predicted"/>
<protein>
    <submittedName>
        <fullName evidence="1">Uncharacterized protein</fullName>
    </submittedName>
</protein>
<keyword evidence="2" id="KW-1185">Reference proteome</keyword>
<organism evidence="1 2">
    <name type="scientific">Elysia marginata</name>
    <dbReference type="NCBI Taxonomy" id="1093978"/>
    <lineage>
        <taxon>Eukaryota</taxon>
        <taxon>Metazoa</taxon>
        <taxon>Spiralia</taxon>
        <taxon>Lophotrochozoa</taxon>
        <taxon>Mollusca</taxon>
        <taxon>Gastropoda</taxon>
        <taxon>Heterobranchia</taxon>
        <taxon>Euthyneura</taxon>
        <taxon>Panpulmonata</taxon>
        <taxon>Sacoglossa</taxon>
        <taxon>Placobranchoidea</taxon>
        <taxon>Plakobranchidae</taxon>
        <taxon>Elysia</taxon>
    </lineage>
</organism>
<gene>
    <name evidence="1" type="ORF">ElyMa_005800400</name>
</gene>
<evidence type="ECO:0000313" key="2">
    <source>
        <dbReference type="Proteomes" id="UP000762676"/>
    </source>
</evidence>
<accession>A0AAV4FVW5</accession>